<evidence type="ECO:0000259" key="2">
    <source>
        <dbReference type="Pfam" id="PF13681"/>
    </source>
</evidence>
<keyword evidence="1" id="KW-1133">Transmembrane helix</keyword>
<protein>
    <recommendedName>
        <fullName evidence="2">PilX/PilW C-terminal domain-containing protein</fullName>
    </recommendedName>
</protein>
<name>A0A3N7HVP7_9BURK</name>
<organism evidence="3 4">
    <name type="scientific">Piscinibacter terrae</name>
    <dbReference type="NCBI Taxonomy" id="2496871"/>
    <lineage>
        <taxon>Bacteria</taxon>
        <taxon>Pseudomonadati</taxon>
        <taxon>Pseudomonadota</taxon>
        <taxon>Betaproteobacteria</taxon>
        <taxon>Burkholderiales</taxon>
        <taxon>Sphaerotilaceae</taxon>
        <taxon>Piscinibacter</taxon>
    </lineage>
</organism>
<feature type="transmembrane region" description="Helical" evidence="1">
    <location>
        <begin position="12"/>
        <end position="35"/>
    </location>
</feature>
<dbReference type="AlphaFoldDB" id="A0A3N7HVP7"/>
<accession>A0A3N7HVP7</accession>
<dbReference type="Proteomes" id="UP000267464">
    <property type="component" value="Unassembled WGS sequence"/>
</dbReference>
<keyword evidence="4" id="KW-1185">Reference proteome</keyword>
<evidence type="ECO:0000313" key="3">
    <source>
        <dbReference type="EMBL" id="RQP26387.1"/>
    </source>
</evidence>
<keyword evidence="1" id="KW-0472">Membrane</keyword>
<reference evidence="3 4" key="2">
    <citation type="submission" date="2018-12" db="EMBL/GenBank/DDBJ databases">
        <title>Rhizobacter gummiphilus sp. nov., a rubber-degrading bacterium isolated from the soil of a botanical garden in Japan.</title>
        <authorList>
            <person name="Shunsuke S.S."/>
        </authorList>
    </citation>
    <scope>NUCLEOTIDE SEQUENCE [LARGE SCALE GENOMIC DNA]</scope>
    <source>
        <strain evidence="3 4">S-16</strain>
    </source>
</reference>
<keyword evidence="1" id="KW-0812">Transmembrane</keyword>
<proteinExistence type="predicted"/>
<dbReference type="OrthoDB" id="8809580at2"/>
<feature type="domain" description="PilX/PilW C-terminal" evidence="2">
    <location>
        <begin position="130"/>
        <end position="207"/>
    </location>
</feature>
<evidence type="ECO:0000256" key="1">
    <source>
        <dbReference type="SAM" id="Phobius"/>
    </source>
</evidence>
<dbReference type="EMBL" id="QUSW01000001">
    <property type="protein sequence ID" value="RQP26387.1"/>
    <property type="molecule type" value="Genomic_DNA"/>
</dbReference>
<dbReference type="InterPro" id="IPR025205">
    <property type="entry name" value="PilX/PilW_C"/>
</dbReference>
<gene>
    <name evidence="3" type="ORF">DZC73_05035</name>
</gene>
<evidence type="ECO:0000313" key="4">
    <source>
        <dbReference type="Proteomes" id="UP000267464"/>
    </source>
</evidence>
<dbReference type="Pfam" id="PF13681">
    <property type="entry name" value="PilX"/>
    <property type="match status" value="1"/>
</dbReference>
<sequence>MKSQLRSYRRRAAGIALPIVLMFMLVITVAAGFGIRRAILGEGVTRNQLDYEVARNAAEAALRDGERDLFMLSKAATAKCDRMENRPLGDAIKPPYWGSTCPNGQCYVTAEYLATSVFSSGTNPMPWWPDANNGKWGDNATSAATCSFTGGVPIGTYTGSPQISGVARQPEYIIEYIARIDDPVIRVTARGFGADVNTEVVLQTYIRAALD</sequence>
<dbReference type="RefSeq" id="WP_124539067.1">
    <property type="nucleotide sequence ID" value="NZ_QUSW01000001.1"/>
</dbReference>
<reference evidence="3 4" key="1">
    <citation type="submission" date="2018-08" db="EMBL/GenBank/DDBJ databases">
        <authorList>
            <person name="Khan S.A."/>
            <person name="Jeon C.O."/>
            <person name="Chun B.H."/>
            <person name="Jeong S.E."/>
        </authorList>
    </citation>
    <scope>NUCLEOTIDE SEQUENCE [LARGE SCALE GENOMIC DNA]</scope>
    <source>
        <strain evidence="3 4">S-16</strain>
    </source>
</reference>
<comment type="caution">
    <text evidence="3">The sequence shown here is derived from an EMBL/GenBank/DDBJ whole genome shotgun (WGS) entry which is preliminary data.</text>
</comment>